<dbReference type="Proteomes" id="UP001239445">
    <property type="component" value="Unassembled WGS sequence"/>
</dbReference>
<dbReference type="Pfam" id="PF06985">
    <property type="entry name" value="HET"/>
    <property type="match status" value="1"/>
</dbReference>
<comment type="caution">
    <text evidence="2">The sequence shown here is derived from an EMBL/GenBank/DDBJ whole genome shotgun (WGS) entry which is preliminary data.</text>
</comment>
<name>A0AAJ0FD64_9PEZI</name>
<dbReference type="Pfam" id="PF26639">
    <property type="entry name" value="Het-6_barrel"/>
    <property type="match status" value="1"/>
</dbReference>
<dbReference type="PANTHER" id="PTHR24148:SF73">
    <property type="entry name" value="HET DOMAIN PROTEIN (AFU_ORTHOLOGUE AFUA_8G01020)"/>
    <property type="match status" value="1"/>
</dbReference>
<dbReference type="PANTHER" id="PTHR24148">
    <property type="entry name" value="ANKYRIN REPEAT DOMAIN-CONTAINING PROTEIN 39 HOMOLOG-RELATED"/>
    <property type="match status" value="1"/>
</dbReference>
<reference evidence="2" key="1">
    <citation type="submission" date="2023-06" db="EMBL/GenBank/DDBJ databases">
        <title>Genome-scale phylogeny and comparative genomics of the fungal order Sordariales.</title>
        <authorList>
            <consortium name="Lawrence Berkeley National Laboratory"/>
            <person name="Hensen N."/>
            <person name="Bonometti L."/>
            <person name="Westerberg I."/>
            <person name="Brannstrom I.O."/>
            <person name="Guillou S."/>
            <person name="Cros-Aarteil S."/>
            <person name="Calhoun S."/>
            <person name="Haridas S."/>
            <person name="Kuo A."/>
            <person name="Mondo S."/>
            <person name="Pangilinan J."/>
            <person name="Riley R."/>
            <person name="Labutti K."/>
            <person name="Andreopoulos B."/>
            <person name="Lipzen A."/>
            <person name="Chen C."/>
            <person name="Yanf M."/>
            <person name="Daum C."/>
            <person name="Ng V."/>
            <person name="Clum A."/>
            <person name="Steindorff A."/>
            <person name="Ohm R."/>
            <person name="Martin F."/>
            <person name="Silar P."/>
            <person name="Natvig D."/>
            <person name="Lalanne C."/>
            <person name="Gautier V."/>
            <person name="Ament-Velasquez S.L."/>
            <person name="Kruys A."/>
            <person name="Hutchinson M.I."/>
            <person name="Powell A.J."/>
            <person name="Barry K."/>
            <person name="Miller A.N."/>
            <person name="Grigoriev I.V."/>
            <person name="Debuchy R."/>
            <person name="Gladieux P."/>
            <person name="Thoren M.H."/>
            <person name="Johannesson H."/>
        </authorList>
    </citation>
    <scope>NUCLEOTIDE SEQUENCE</scope>
    <source>
        <strain evidence="2">PSN4</strain>
    </source>
</reference>
<evidence type="ECO:0000313" key="3">
    <source>
        <dbReference type="Proteomes" id="UP001239445"/>
    </source>
</evidence>
<proteinExistence type="predicted"/>
<dbReference type="InterPro" id="IPR052895">
    <property type="entry name" value="HetReg/Transcr_Mod"/>
</dbReference>
<organism evidence="2 3">
    <name type="scientific">Echria macrotheca</name>
    <dbReference type="NCBI Taxonomy" id="438768"/>
    <lineage>
        <taxon>Eukaryota</taxon>
        <taxon>Fungi</taxon>
        <taxon>Dikarya</taxon>
        <taxon>Ascomycota</taxon>
        <taxon>Pezizomycotina</taxon>
        <taxon>Sordariomycetes</taxon>
        <taxon>Sordariomycetidae</taxon>
        <taxon>Sordariales</taxon>
        <taxon>Schizotheciaceae</taxon>
        <taxon>Echria</taxon>
    </lineage>
</organism>
<feature type="domain" description="Heterokaryon incompatibility" evidence="1">
    <location>
        <begin position="55"/>
        <end position="253"/>
    </location>
</feature>
<accession>A0AAJ0FD64</accession>
<dbReference type="AlphaFoldDB" id="A0AAJ0FD64"/>
<evidence type="ECO:0000313" key="2">
    <source>
        <dbReference type="EMBL" id="KAK1759043.1"/>
    </source>
</evidence>
<protein>
    <submittedName>
        <fullName evidence="2">Heterokaryon incompatibility protein-domain-containing protein</fullName>
    </submittedName>
</protein>
<evidence type="ECO:0000259" key="1">
    <source>
        <dbReference type="Pfam" id="PF06985"/>
    </source>
</evidence>
<sequence length="717" mass="81058">MSFLTGFPGRKRLYSNGVLRGPTPKFRLLQLQPGGWEVPLCCTLHELPLDGAPTYKALSYAWDSGTKPDEVERPSIQCNGISVPVSWNLFAALRRLRHISEPIHVWVDAICINQQDDRERTHQVQMMRDIYHKSDEVAIWLGEGDKYDDVGQDVVLPPERGADGRSCLDWKGDMSDKPLWDIFRARQEARQESIDLRTRDVFGAFCVLWLLSIGVSASEIMHLRHIAQSTTILNGLDAIRDQPWWQRVWVVQETVVARHAVVYFDKISAPWKMVAAAAANYHAERITTGIESAYPYLRSVSRFSRLVREIEGVRLTWRHQYKLVPSLPLLHQFRSRKATDPRDKVYALLGIIQQWDGPDRVIPDYQIDVKQVFWRTTVTIIKNLKCLDVLAGITRDGAANETGVLGPSWVIDWSFPVENNDKLRIFGSLPLYNASKSIPAKPVRTHGHSILELYGREFDQILNVSQDMLPSNLGEEGDTGEWRKVISEWECMVKMHYEQDTSYVGHCPIYEAFWRTICGDCEYVRNTTAAGLCRAESSLELGYQLWRSADTKRRRTTSIVGGYWQESAGVPEPSTADSVPTEKKNTFHYALECSAGGRKFFITKSGYIGLGPPDMVVGDRVFIVAGSRVPLVLRNFHDSPKCDQSVTEMILISGTQRTFFAAGSQAKGMAPQVGRGICNDLHEDCYHLVGDAYLHGIMDGEAAEKQDVELPRPVFLA</sequence>
<keyword evidence="3" id="KW-1185">Reference proteome</keyword>
<gene>
    <name evidence="2" type="ORF">QBC47DRAFT_436529</name>
</gene>
<dbReference type="InterPro" id="IPR010730">
    <property type="entry name" value="HET"/>
</dbReference>
<dbReference type="EMBL" id="MU839828">
    <property type="protein sequence ID" value="KAK1759043.1"/>
    <property type="molecule type" value="Genomic_DNA"/>
</dbReference>